<dbReference type="RefSeq" id="WP_006531937.1">
    <property type="nucleotide sequence ID" value="NZ_CABKNK020000004.1"/>
</dbReference>
<dbReference type="PANTHER" id="PTHR43283">
    <property type="entry name" value="BETA-LACTAMASE-RELATED"/>
    <property type="match status" value="1"/>
</dbReference>
<keyword evidence="3" id="KW-0645">Protease</keyword>
<dbReference type="InterPro" id="IPR050789">
    <property type="entry name" value="Diverse_Enzym_Activities"/>
</dbReference>
<proteinExistence type="predicted"/>
<sequence length="315" mass="35636">MTDLLDIINNQIDRNIYHGASLALFKDNQWNEHYIGTIDGKTPVVSGLVYDLASVSKVVGVGTVVILLVREGKLDIDAPLKQYYPDFHEEKVTLRQLLTHSSGINPFIPNRDALNAKELKEAINHITVEDKKDFLYTDINFLLLGFMLEGIFGKSLDEIFKETVFEPFDMTKTGFGPFKGAVPTVEGIPGGTVHDPKARVLKEHTGSAGLFSTLKDLEIFVNHYLKDDFAKNLTQNISQSKKERSVAWDLQGDWIIHTGYTGTFVLINIPRQRAGIFLSNRTYYKDERAQWIKDRDALIEIMKKELVCETVDQGK</sequence>
<dbReference type="GeneID" id="69903123"/>
<keyword evidence="1 3" id="KW-0378">Hydrolase</keyword>
<dbReference type="EC" id="3.4.16.4" evidence="3"/>
<dbReference type="InterPro" id="IPR001466">
    <property type="entry name" value="Beta-lactam-related"/>
</dbReference>
<organism evidence="3 4">
    <name type="scientific">Streptococcus infantarius</name>
    <dbReference type="NCBI Taxonomy" id="102684"/>
    <lineage>
        <taxon>Bacteria</taxon>
        <taxon>Bacillati</taxon>
        <taxon>Bacillota</taxon>
        <taxon>Bacilli</taxon>
        <taxon>Lactobacillales</taxon>
        <taxon>Streptococcaceae</taxon>
        <taxon>Streptococcus</taxon>
    </lineage>
</organism>
<dbReference type="InterPro" id="IPR012338">
    <property type="entry name" value="Beta-lactam/transpept-like"/>
</dbReference>
<reference evidence="3 4" key="1">
    <citation type="submission" date="2018-06" db="EMBL/GenBank/DDBJ databases">
        <authorList>
            <consortium name="Pathogen Informatics"/>
            <person name="Doyle S."/>
        </authorList>
    </citation>
    <scope>NUCLEOTIDE SEQUENCE [LARGE SCALE GENOMIC DNA]</scope>
    <source>
        <strain evidence="3 4">NCTC13760</strain>
    </source>
</reference>
<dbReference type="STRING" id="102684.AU079_07790"/>
<accession>A0A380KRS5</accession>
<dbReference type="Gene3D" id="3.40.710.10">
    <property type="entry name" value="DD-peptidase/beta-lactamase superfamily"/>
    <property type="match status" value="1"/>
</dbReference>
<keyword evidence="3" id="KW-0121">Carboxypeptidase</keyword>
<dbReference type="EMBL" id="UHFP01000001">
    <property type="protein sequence ID" value="SUN69049.1"/>
    <property type="molecule type" value="Genomic_DNA"/>
</dbReference>
<dbReference type="Proteomes" id="UP000255352">
    <property type="component" value="Unassembled WGS sequence"/>
</dbReference>
<evidence type="ECO:0000313" key="4">
    <source>
        <dbReference type="Proteomes" id="UP000255352"/>
    </source>
</evidence>
<dbReference type="PANTHER" id="PTHR43283:SF11">
    <property type="entry name" value="BETA-LACTAMASE-RELATED DOMAIN-CONTAINING PROTEIN"/>
    <property type="match status" value="1"/>
</dbReference>
<dbReference type="Pfam" id="PF00144">
    <property type="entry name" value="Beta-lactamase"/>
    <property type="match status" value="1"/>
</dbReference>
<dbReference type="OMA" id="AGWAVRY"/>
<protein>
    <submittedName>
        <fullName evidence="3">Beta-lactamase class C and other penicillin-binding protein</fullName>
        <ecNumber evidence="3">3.4.16.4</ecNumber>
    </submittedName>
</protein>
<dbReference type="AlphaFoldDB" id="A0A380KRS5"/>
<evidence type="ECO:0000313" key="3">
    <source>
        <dbReference type="EMBL" id="SUN69049.1"/>
    </source>
</evidence>
<feature type="domain" description="Beta-lactamase-related" evidence="2">
    <location>
        <begin position="17"/>
        <end position="297"/>
    </location>
</feature>
<name>A0A380KRS5_9STRE</name>
<dbReference type="SUPFAM" id="SSF56601">
    <property type="entry name" value="beta-lactamase/transpeptidase-like"/>
    <property type="match status" value="1"/>
</dbReference>
<dbReference type="GO" id="GO:0009002">
    <property type="term" value="F:serine-type D-Ala-D-Ala carboxypeptidase activity"/>
    <property type="evidence" value="ECO:0007669"/>
    <property type="project" value="UniProtKB-EC"/>
</dbReference>
<gene>
    <name evidence="3" type="ORF">NCTC13760_01752</name>
</gene>
<evidence type="ECO:0000259" key="2">
    <source>
        <dbReference type="Pfam" id="PF00144"/>
    </source>
</evidence>
<evidence type="ECO:0000256" key="1">
    <source>
        <dbReference type="ARBA" id="ARBA00022801"/>
    </source>
</evidence>